<sequence>MAIADRDDRSIDATVVASVLYRAGHDPVQVPLGQVAAHAQDQDGLLWIGLKEPAAAQLEQLGADLGFSRKAIEEIISPHRRPKVVEYEKLTLIVAITVEVDNLRPSFGDTQILIGRGFLVTIRRGATATHVELRDQLENSPEFLGRGADYVASALLDLLVDRYLAALGKLEAVVEGVEQQFLLRGFRETDVRRLYRQRRDLLRIHTAIAPMAEICRRLARVEMRNIDAESRAYFGEVADRVVRANEFINSLREALAFAFEASLMIGQSQQTDTTKKLAAWAAILAVPTAVAGVYGMNFKYMPELDWAYGYPAVMGLTFAACAVLYWKFRKSNWL</sequence>
<keyword evidence="8" id="KW-0406">Ion transport</keyword>
<dbReference type="FunFam" id="1.20.58.340:FF:000004">
    <property type="entry name" value="Magnesium transport protein CorA"/>
    <property type="match status" value="1"/>
</dbReference>
<keyword evidence="9 12" id="KW-0472">Membrane</keyword>
<keyword evidence="5 12" id="KW-0812">Transmembrane</keyword>
<evidence type="ECO:0000256" key="4">
    <source>
        <dbReference type="ARBA" id="ARBA00022475"/>
    </source>
</evidence>
<dbReference type="InterPro" id="IPR045861">
    <property type="entry name" value="CorA_cytoplasmic_dom"/>
</dbReference>
<keyword evidence="4" id="KW-1003">Cell membrane</keyword>
<feature type="transmembrane region" description="Helical" evidence="12">
    <location>
        <begin position="277"/>
        <end position="296"/>
    </location>
</feature>
<dbReference type="Proteomes" id="UP000184226">
    <property type="component" value="Unassembled WGS sequence"/>
</dbReference>
<reference evidence="13 14" key="1">
    <citation type="submission" date="2016-11" db="EMBL/GenBank/DDBJ databases">
        <authorList>
            <person name="Jaros S."/>
            <person name="Januszkiewicz K."/>
            <person name="Wedrychowicz H."/>
        </authorList>
    </citation>
    <scope>NUCLEOTIDE SEQUENCE [LARGE SCALE GENOMIC DNA]</scope>
    <source>
        <strain evidence="13 14">CGMCC 1.10190</strain>
    </source>
</reference>
<evidence type="ECO:0000256" key="11">
    <source>
        <dbReference type="ARBA" id="ARBA00045497"/>
    </source>
</evidence>
<evidence type="ECO:0000256" key="12">
    <source>
        <dbReference type="SAM" id="Phobius"/>
    </source>
</evidence>
<dbReference type="EMBL" id="FQXE01000014">
    <property type="protein sequence ID" value="SHI23234.1"/>
    <property type="molecule type" value="Genomic_DNA"/>
</dbReference>
<evidence type="ECO:0000256" key="2">
    <source>
        <dbReference type="ARBA" id="ARBA00009765"/>
    </source>
</evidence>
<dbReference type="GO" id="GO:0000287">
    <property type="term" value="F:magnesium ion binding"/>
    <property type="evidence" value="ECO:0007669"/>
    <property type="project" value="TreeGrafter"/>
</dbReference>
<dbReference type="Pfam" id="PF01544">
    <property type="entry name" value="CorA"/>
    <property type="match status" value="1"/>
</dbReference>
<name>A0A1M5ZGC7_9BURK</name>
<accession>A0A1M5ZGC7</accession>
<evidence type="ECO:0000313" key="13">
    <source>
        <dbReference type="EMBL" id="SHI23234.1"/>
    </source>
</evidence>
<dbReference type="PANTHER" id="PTHR46494">
    <property type="entry name" value="CORA FAMILY METAL ION TRANSPORTER (EUROFUNG)"/>
    <property type="match status" value="1"/>
</dbReference>
<dbReference type="GO" id="GO:0050897">
    <property type="term" value="F:cobalt ion binding"/>
    <property type="evidence" value="ECO:0007669"/>
    <property type="project" value="TreeGrafter"/>
</dbReference>
<keyword evidence="7 12" id="KW-1133">Transmembrane helix</keyword>
<proteinExistence type="inferred from homology"/>
<evidence type="ECO:0000256" key="5">
    <source>
        <dbReference type="ARBA" id="ARBA00022692"/>
    </source>
</evidence>
<dbReference type="CDD" id="cd12830">
    <property type="entry name" value="MtCorA-like"/>
    <property type="match status" value="1"/>
</dbReference>
<protein>
    <submittedName>
        <fullName evidence="13">Magnesium transporter</fullName>
    </submittedName>
</protein>
<dbReference type="GO" id="GO:0015087">
    <property type="term" value="F:cobalt ion transmembrane transporter activity"/>
    <property type="evidence" value="ECO:0007669"/>
    <property type="project" value="TreeGrafter"/>
</dbReference>
<comment type="subcellular location">
    <subcellularLocation>
        <location evidence="1">Cell membrane</location>
        <topology evidence="1">Multi-pass membrane protein</topology>
    </subcellularLocation>
</comment>
<evidence type="ECO:0000256" key="7">
    <source>
        <dbReference type="ARBA" id="ARBA00022989"/>
    </source>
</evidence>
<organism evidence="13 14">
    <name type="scientific">Pollutimonas bauzanensis</name>
    <dbReference type="NCBI Taxonomy" id="658167"/>
    <lineage>
        <taxon>Bacteria</taxon>
        <taxon>Pseudomonadati</taxon>
        <taxon>Pseudomonadota</taxon>
        <taxon>Betaproteobacteria</taxon>
        <taxon>Burkholderiales</taxon>
        <taxon>Alcaligenaceae</taxon>
        <taxon>Pollutimonas</taxon>
    </lineage>
</organism>
<evidence type="ECO:0000256" key="3">
    <source>
        <dbReference type="ARBA" id="ARBA00022448"/>
    </source>
</evidence>
<dbReference type="RefSeq" id="WP_073107424.1">
    <property type="nucleotide sequence ID" value="NZ_FQXE01000014.1"/>
</dbReference>
<dbReference type="OrthoDB" id="9803416at2"/>
<evidence type="ECO:0000256" key="10">
    <source>
        <dbReference type="ARBA" id="ARBA00034269"/>
    </source>
</evidence>
<keyword evidence="14" id="KW-1185">Reference proteome</keyword>
<comment type="similarity">
    <text evidence="2">Belongs to the CorA metal ion transporter (MIT) (TC 1.A.35) family.</text>
</comment>
<evidence type="ECO:0000256" key="8">
    <source>
        <dbReference type="ARBA" id="ARBA00023065"/>
    </source>
</evidence>
<comment type="function">
    <text evidence="11">Mediates influx of magnesium ions. Alternates between open and closed states. Activated by low cytoplasmic Mg(2+) levels. Inactive when cytoplasmic Mg(2+) levels are high.</text>
</comment>
<dbReference type="Gene3D" id="1.20.58.340">
    <property type="entry name" value="Magnesium transport protein CorA, transmembrane region"/>
    <property type="match status" value="2"/>
</dbReference>
<dbReference type="GO" id="GO:0005886">
    <property type="term" value="C:plasma membrane"/>
    <property type="evidence" value="ECO:0007669"/>
    <property type="project" value="UniProtKB-SubCell"/>
</dbReference>
<evidence type="ECO:0000256" key="9">
    <source>
        <dbReference type="ARBA" id="ARBA00023136"/>
    </source>
</evidence>
<evidence type="ECO:0000313" key="14">
    <source>
        <dbReference type="Proteomes" id="UP000184226"/>
    </source>
</evidence>
<dbReference type="InterPro" id="IPR002523">
    <property type="entry name" value="MgTranspt_CorA/ZnTranspt_ZntB"/>
</dbReference>
<feature type="transmembrane region" description="Helical" evidence="12">
    <location>
        <begin position="308"/>
        <end position="326"/>
    </location>
</feature>
<keyword evidence="6" id="KW-0460">Magnesium</keyword>
<dbReference type="Gene3D" id="3.30.460.20">
    <property type="entry name" value="CorA soluble domain-like"/>
    <property type="match status" value="1"/>
</dbReference>
<dbReference type="InterPro" id="IPR045863">
    <property type="entry name" value="CorA_TM1_TM2"/>
</dbReference>
<keyword evidence="3" id="KW-0813">Transport</keyword>
<evidence type="ECO:0000256" key="1">
    <source>
        <dbReference type="ARBA" id="ARBA00004651"/>
    </source>
</evidence>
<gene>
    <name evidence="13" type="ORF">SAMN04488135_114134</name>
</gene>
<dbReference type="GO" id="GO:0015095">
    <property type="term" value="F:magnesium ion transmembrane transporter activity"/>
    <property type="evidence" value="ECO:0007669"/>
    <property type="project" value="TreeGrafter"/>
</dbReference>
<dbReference type="AlphaFoldDB" id="A0A1M5ZGC7"/>
<dbReference type="SUPFAM" id="SSF144083">
    <property type="entry name" value="Magnesium transport protein CorA, transmembrane region"/>
    <property type="match status" value="1"/>
</dbReference>
<dbReference type="STRING" id="658167.SAMN04488135_114134"/>
<dbReference type="SUPFAM" id="SSF143865">
    <property type="entry name" value="CorA soluble domain-like"/>
    <property type="match status" value="1"/>
</dbReference>
<evidence type="ECO:0000256" key="6">
    <source>
        <dbReference type="ARBA" id="ARBA00022842"/>
    </source>
</evidence>
<dbReference type="PANTHER" id="PTHR46494:SF1">
    <property type="entry name" value="CORA FAMILY METAL ION TRANSPORTER (EUROFUNG)"/>
    <property type="match status" value="1"/>
</dbReference>
<comment type="catalytic activity">
    <reaction evidence="10">
        <text>Mg(2+)(in) = Mg(2+)(out)</text>
        <dbReference type="Rhea" id="RHEA:29827"/>
        <dbReference type="ChEBI" id="CHEBI:18420"/>
    </reaction>
</comment>